<dbReference type="Proteomes" id="UP001139981">
    <property type="component" value="Unassembled WGS sequence"/>
</dbReference>
<evidence type="ECO:0000313" key="1">
    <source>
        <dbReference type="EMBL" id="KAJ2891944.1"/>
    </source>
</evidence>
<keyword evidence="2" id="KW-1185">Reference proteome</keyword>
<comment type="caution">
    <text evidence="1">The sequence shown here is derived from an EMBL/GenBank/DDBJ whole genome shotgun (WGS) entry which is preliminary data.</text>
</comment>
<organism evidence="1 2">
    <name type="scientific">Coemansia aciculifera</name>
    <dbReference type="NCBI Taxonomy" id="417176"/>
    <lineage>
        <taxon>Eukaryota</taxon>
        <taxon>Fungi</taxon>
        <taxon>Fungi incertae sedis</taxon>
        <taxon>Zoopagomycota</taxon>
        <taxon>Kickxellomycotina</taxon>
        <taxon>Kickxellomycetes</taxon>
        <taxon>Kickxellales</taxon>
        <taxon>Kickxellaceae</taxon>
        <taxon>Coemansia</taxon>
    </lineage>
</organism>
<reference evidence="1" key="1">
    <citation type="submission" date="2022-07" db="EMBL/GenBank/DDBJ databases">
        <title>Phylogenomic reconstructions and comparative analyses of Kickxellomycotina fungi.</title>
        <authorList>
            <person name="Reynolds N.K."/>
            <person name="Stajich J.E."/>
            <person name="Barry K."/>
            <person name="Grigoriev I.V."/>
            <person name="Crous P."/>
            <person name="Smith M.E."/>
        </authorList>
    </citation>
    <scope>NUCLEOTIDE SEQUENCE</scope>
    <source>
        <strain evidence="1">CBS 190363</strain>
    </source>
</reference>
<evidence type="ECO:0000313" key="2">
    <source>
        <dbReference type="Proteomes" id="UP001139981"/>
    </source>
</evidence>
<gene>
    <name evidence="1" type="primary">URM1</name>
    <name evidence="1" type="ORF">IWW38_003410</name>
</gene>
<proteinExistence type="predicted"/>
<protein>
    <submittedName>
        <fullName evidence="1">Ubiquitin- modifier 1</fullName>
    </submittedName>
</protein>
<sequence length="86" mass="9680">MELLIQGKKQEIEHDFAHSMTMKDLIKYIGETHVLKGKEDAFTKAGTICPGILVIVNGSDWEVMDELDYQLENDDVVEFISTLHGG</sequence>
<name>A0ACC1M2A6_9FUNG</name>
<dbReference type="EMBL" id="JANBVB010000852">
    <property type="protein sequence ID" value="KAJ2891944.1"/>
    <property type="molecule type" value="Genomic_DNA"/>
</dbReference>
<accession>A0ACC1M2A6</accession>